<dbReference type="Proteomes" id="UP001447188">
    <property type="component" value="Unassembled WGS sequence"/>
</dbReference>
<keyword evidence="3" id="KW-1185">Reference proteome</keyword>
<organism evidence="2 3">
    <name type="scientific">Discina gigas</name>
    <dbReference type="NCBI Taxonomy" id="1032678"/>
    <lineage>
        <taxon>Eukaryota</taxon>
        <taxon>Fungi</taxon>
        <taxon>Dikarya</taxon>
        <taxon>Ascomycota</taxon>
        <taxon>Pezizomycotina</taxon>
        <taxon>Pezizomycetes</taxon>
        <taxon>Pezizales</taxon>
        <taxon>Discinaceae</taxon>
        <taxon>Discina</taxon>
    </lineage>
</organism>
<gene>
    <name evidence="2" type="ORF">Q9L58_005878</name>
</gene>
<evidence type="ECO:0000256" key="1">
    <source>
        <dbReference type="SAM" id="MobiDB-lite"/>
    </source>
</evidence>
<proteinExistence type="predicted"/>
<evidence type="ECO:0000313" key="2">
    <source>
        <dbReference type="EMBL" id="KAL0635153.1"/>
    </source>
</evidence>
<name>A0ABR3GH53_9PEZI</name>
<sequence>MASCEATDVMSAPTRGPLSDILCENNIFLDPSQWSPGQLRSFRIQLVDAEQSNKLVPGDPTLAVEIDTDALAEHFKQRDEHDPGCYSINQAISTAIKALEHPNIAQNHRRHFFRLGNRRCVISPSSYFMIDEISAVAVDNPANVYVGRQHRKTPNETFSYFSGAEEGAVHPVNVVQLIILAQGQAMAMKQGRISNTYPLTVGTLWVSDDGRTITAYFATVPKEYLDGLKRPDEPLPVPLAVYYHTFQITEDNYASDSSDNGFEGAIRFAVAILSEVRAIEESETTIDLDTAQVWQTNRFSGLTTYTYESVEDGESIENTRLPTPGAGATEV</sequence>
<evidence type="ECO:0000313" key="3">
    <source>
        <dbReference type="Proteomes" id="UP001447188"/>
    </source>
</evidence>
<protein>
    <submittedName>
        <fullName evidence="2">Uncharacterized protein</fullName>
    </submittedName>
</protein>
<dbReference type="EMBL" id="JBBBZM010000076">
    <property type="protein sequence ID" value="KAL0635153.1"/>
    <property type="molecule type" value="Genomic_DNA"/>
</dbReference>
<reference evidence="2 3" key="1">
    <citation type="submission" date="2024-02" db="EMBL/GenBank/DDBJ databases">
        <title>Discinaceae phylogenomics.</title>
        <authorList>
            <person name="Dirks A.C."/>
            <person name="James T.Y."/>
        </authorList>
    </citation>
    <scope>NUCLEOTIDE SEQUENCE [LARGE SCALE GENOMIC DNA]</scope>
    <source>
        <strain evidence="2 3">ACD0624</strain>
    </source>
</reference>
<accession>A0ABR3GH53</accession>
<comment type="caution">
    <text evidence="2">The sequence shown here is derived from an EMBL/GenBank/DDBJ whole genome shotgun (WGS) entry which is preliminary data.</text>
</comment>
<feature type="region of interest" description="Disordered" evidence="1">
    <location>
        <begin position="312"/>
        <end position="331"/>
    </location>
</feature>